<name>A0A3G8YGF0_9DEIO</name>
<sequence length="98" mass="11008">MPCSKTPLTDPHQTREEATCLRGGGLKEPVCPSRNTSTVHHINSTTPLSEAQQEQLRHGVQRHAEDGHYDHVFIEEIDPRREVLFMARPVTVLTGQAE</sequence>
<evidence type="ECO:0000256" key="1">
    <source>
        <dbReference type="SAM" id="MobiDB-lite"/>
    </source>
</evidence>
<evidence type="ECO:0000313" key="2">
    <source>
        <dbReference type="EMBL" id="AZI44033.1"/>
    </source>
</evidence>
<dbReference type="KEGG" id="dph:EHF33_14010"/>
<protein>
    <submittedName>
        <fullName evidence="2">Uncharacterized protein</fullName>
    </submittedName>
</protein>
<dbReference type="AlphaFoldDB" id="A0A3G8YGF0"/>
<dbReference type="EMBL" id="CP034184">
    <property type="protein sequence ID" value="AZI44033.1"/>
    <property type="molecule type" value="Genomic_DNA"/>
</dbReference>
<accession>A0A3G8YGF0</accession>
<dbReference type="RefSeq" id="WP_124873301.1">
    <property type="nucleotide sequence ID" value="NZ_CP034184.1"/>
</dbReference>
<keyword evidence="3" id="KW-1185">Reference proteome</keyword>
<gene>
    <name evidence="2" type="ORF">EHF33_14010</name>
</gene>
<evidence type="ECO:0000313" key="3">
    <source>
        <dbReference type="Proteomes" id="UP000276417"/>
    </source>
</evidence>
<feature type="region of interest" description="Disordered" evidence="1">
    <location>
        <begin position="1"/>
        <end position="41"/>
    </location>
</feature>
<dbReference type="Proteomes" id="UP000276417">
    <property type="component" value="Chromosome 2"/>
</dbReference>
<organism evidence="2 3">
    <name type="scientific">Deinococcus psychrotolerans</name>
    <dbReference type="NCBI Taxonomy" id="2489213"/>
    <lineage>
        <taxon>Bacteria</taxon>
        <taxon>Thermotogati</taxon>
        <taxon>Deinococcota</taxon>
        <taxon>Deinococci</taxon>
        <taxon>Deinococcales</taxon>
        <taxon>Deinococcaceae</taxon>
        <taxon>Deinococcus</taxon>
    </lineage>
</organism>
<reference evidence="2 3" key="1">
    <citation type="submission" date="2018-11" db="EMBL/GenBank/DDBJ databases">
        <title>Deinococcus shelandsis sp. nov., isolated from South Shetland Islands soil of Antarctica.</title>
        <authorList>
            <person name="Tian J."/>
        </authorList>
    </citation>
    <scope>NUCLEOTIDE SEQUENCE [LARGE SCALE GENOMIC DNA]</scope>
    <source>
        <strain evidence="2 3">S14-83T</strain>
    </source>
</reference>
<proteinExistence type="predicted"/>